<dbReference type="PANTHER" id="PTHR32071">
    <property type="entry name" value="TRANSCRIPTIONAL REGULATORY PROTEIN"/>
    <property type="match status" value="1"/>
</dbReference>
<dbReference type="GO" id="GO:0016020">
    <property type="term" value="C:membrane"/>
    <property type="evidence" value="ECO:0007669"/>
    <property type="project" value="InterPro"/>
</dbReference>
<dbReference type="Gene3D" id="1.10.10.10">
    <property type="entry name" value="Winged helix-like DNA-binding domain superfamily/Winged helix DNA-binding domain"/>
    <property type="match status" value="1"/>
</dbReference>
<dbReference type="Pfam" id="PF13412">
    <property type="entry name" value="HTH_24"/>
    <property type="match status" value="1"/>
</dbReference>
<dbReference type="PATRIC" id="fig|480391.4.peg.760"/>
<dbReference type="PROSITE" id="PS51096">
    <property type="entry name" value="PTS_EIIA_TYPE_4"/>
    <property type="match status" value="1"/>
</dbReference>
<dbReference type="Pfam" id="PF00874">
    <property type="entry name" value="PRD"/>
    <property type="match status" value="1"/>
</dbReference>
<dbReference type="InterPro" id="IPR036390">
    <property type="entry name" value="WH_DNA-bd_sf"/>
</dbReference>
<evidence type="ECO:0000313" key="4">
    <source>
        <dbReference type="EMBL" id="KRO24766.1"/>
    </source>
</evidence>
<dbReference type="GO" id="GO:0016740">
    <property type="term" value="F:transferase activity"/>
    <property type="evidence" value="ECO:0007669"/>
    <property type="project" value="UniProtKB-KW"/>
</dbReference>
<dbReference type="PROSITE" id="PS51372">
    <property type="entry name" value="PRD_2"/>
    <property type="match status" value="1"/>
</dbReference>
<name>A0A0R2NG11_9LACO</name>
<evidence type="ECO:0000259" key="3">
    <source>
        <dbReference type="PROSITE" id="PS51372"/>
    </source>
</evidence>
<dbReference type="EMBL" id="JQCQ01000022">
    <property type="protein sequence ID" value="KRO24766.1"/>
    <property type="molecule type" value="Genomic_DNA"/>
</dbReference>
<comment type="caution">
    <text evidence="4">The sequence shown here is derived from an EMBL/GenBank/DDBJ whole genome shotgun (WGS) entry which is preliminary data.</text>
</comment>
<keyword evidence="1" id="KW-0808">Transferase</keyword>
<dbReference type="Gene3D" id="1.10.1790.10">
    <property type="entry name" value="PRD domain"/>
    <property type="match status" value="1"/>
</dbReference>
<dbReference type="InterPro" id="IPR036388">
    <property type="entry name" value="WH-like_DNA-bd_sf"/>
</dbReference>
<dbReference type="SUPFAM" id="SSF46785">
    <property type="entry name" value="Winged helix' DNA-binding domain"/>
    <property type="match status" value="1"/>
</dbReference>
<protein>
    <submittedName>
        <fullName evidence="4">Transcriptional activator</fullName>
    </submittedName>
</protein>
<dbReference type="InterPro" id="IPR036634">
    <property type="entry name" value="PRD_sf"/>
</dbReference>
<feature type="domain" description="PTS EIIA type-4" evidence="2">
    <location>
        <begin position="476"/>
        <end position="607"/>
    </location>
</feature>
<organism evidence="4 5">
    <name type="scientific">Pediococcus argentinicus</name>
    <dbReference type="NCBI Taxonomy" id="480391"/>
    <lineage>
        <taxon>Bacteria</taxon>
        <taxon>Bacillati</taxon>
        <taxon>Bacillota</taxon>
        <taxon>Bacilli</taxon>
        <taxon>Lactobacillales</taxon>
        <taxon>Lactobacillaceae</taxon>
        <taxon>Pediococcus</taxon>
    </lineage>
</organism>
<feature type="domain" description="PRD" evidence="3">
    <location>
        <begin position="733"/>
        <end position="834"/>
    </location>
</feature>
<evidence type="ECO:0000313" key="5">
    <source>
        <dbReference type="Proteomes" id="UP000051249"/>
    </source>
</evidence>
<dbReference type="InterPro" id="IPR004701">
    <property type="entry name" value="PTS_EIIA_man-typ"/>
</dbReference>
<sequence length="834" mass="94820">MVIVNAVEKVLSVLKKEFPNERITTSQIATAMGLTRGVTSSYLSKLEKDGRLLKTGTRPVYWEVKAEKSSFDDLIGSRGSLYGEVQKAIEAIVYPPNGLPIFMSGTRGTGKLLFAKSIYNYSIQSKKIPINSQFIPINCDNYKDNFSSLKKDLNDIINNSVDKCYYIYIKNLQALKVAEQQLLFTYANQQTISRIRYILSASTSKIKYEYSDLNNAVIEISLPSLTDRPLNERLSFVVNYLQKQSTRINRQLLISPNELISLANFNNLNKLDNSIQLLCAQAFAKSASDNQLIIGKPFKDSIQINPNQIFLQNSVNTIVNSTLQLGVSAKDLFNKLNTSLENKEVITEQNFLVLKVLKQIDSNNSESILQSLAHSIKQKVYECITKSYGVTFPSDKNFWRSVSLAFTFARLCSENISSAKINHSLQNKIKKQYPRGHYLFKKLLESSFSESQNSDYFWIPFFILMYNDIEKIESIHFNAILLAHGEYTASSIKSVVNNIFGNYIFEAFDMPIDSSLSDINKYIKSYLASQGSPSIGNIVLFDMGSLRQTFREIKDISNNELLVVNNLTTAMALDIGIKIQRNDTFKSIAESSKKYGLTTDTQYFEGISNKKNIIVACMSGVGLSKELKKLIDSTLSKSLEVIAIDYKQLHNLLTNHDSHFFANTQLILTTTDVTSDLDLDIMNVYNIFDQSTSNKLHNILLSAGESKESCNLLSEKLVSFLSIEGIRERLQILNPDVVIQESQDVVSHYENFYNTKFGLRLKLNLYMHLSLMFERMIINSRSSKNSIDKSVLSDEEQNFFSISQEIFQSVRQKFNIKIQDYEIELLYQLLKDFI</sequence>
<dbReference type="InterPro" id="IPR027417">
    <property type="entry name" value="P-loop_NTPase"/>
</dbReference>
<dbReference type="GO" id="GO:0006355">
    <property type="term" value="P:regulation of DNA-templated transcription"/>
    <property type="evidence" value="ECO:0007669"/>
    <property type="project" value="InterPro"/>
</dbReference>
<dbReference type="AlphaFoldDB" id="A0A0R2NG11"/>
<accession>A0A0R2NG11</accession>
<dbReference type="SUPFAM" id="SSF52540">
    <property type="entry name" value="P-loop containing nucleoside triphosphate hydrolases"/>
    <property type="match status" value="1"/>
</dbReference>
<dbReference type="SUPFAM" id="SSF53062">
    <property type="entry name" value="PTS system fructose IIA component-like"/>
    <property type="match status" value="1"/>
</dbReference>
<evidence type="ECO:0000256" key="1">
    <source>
        <dbReference type="ARBA" id="ARBA00022679"/>
    </source>
</evidence>
<evidence type="ECO:0000259" key="2">
    <source>
        <dbReference type="PROSITE" id="PS51096"/>
    </source>
</evidence>
<gene>
    <name evidence="4" type="ORF">IV88_GL000749</name>
</gene>
<dbReference type="InterPro" id="IPR011608">
    <property type="entry name" value="PRD"/>
</dbReference>
<proteinExistence type="predicted"/>
<dbReference type="SUPFAM" id="SSF63520">
    <property type="entry name" value="PTS-regulatory domain, PRD"/>
    <property type="match status" value="1"/>
</dbReference>
<dbReference type="Proteomes" id="UP000051249">
    <property type="component" value="Unassembled WGS sequence"/>
</dbReference>
<dbReference type="GO" id="GO:0009401">
    <property type="term" value="P:phosphoenolpyruvate-dependent sugar phosphotransferase system"/>
    <property type="evidence" value="ECO:0007669"/>
    <property type="project" value="InterPro"/>
</dbReference>
<dbReference type="Gene3D" id="3.40.50.300">
    <property type="entry name" value="P-loop containing nucleotide triphosphate hydrolases"/>
    <property type="match status" value="1"/>
</dbReference>
<dbReference type="PANTHER" id="PTHR32071:SF38">
    <property type="entry name" value="PSP OPERON TRANSCRIPTIONAL ACTIVATOR"/>
    <property type="match status" value="1"/>
</dbReference>
<dbReference type="InterPro" id="IPR036662">
    <property type="entry name" value="PTS_EIIA_man-typ_sf"/>
</dbReference>
<keyword evidence="5" id="KW-1185">Reference proteome</keyword>
<reference evidence="4 5" key="1">
    <citation type="journal article" date="2015" name="Genome Announc.">
        <title>Expanding the biotechnology potential of lactobacilli through comparative genomics of 213 strains and associated genera.</title>
        <authorList>
            <person name="Sun Z."/>
            <person name="Harris H.M."/>
            <person name="McCann A."/>
            <person name="Guo C."/>
            <person name="Argimon S."/>
            <person name="Zhang W."/>
            <person name="Yang X."/>
            <person name="Jeffery I.B."/>
            <person name="Cooney J.C."/>
            <person name="Kagawa T.F."/>
            <person name="Liu W."/>
            <person name="Song Y."/>
            <person name="Salvetti E."/>
            <person name="Wrobel A."/>
            <person name="Rasinkangas P."/>
            <person name="Parkhill J."/>
            <person name="Rea M.C."/>
            <person name="O'Sullivan O."/>
            <person name="Ritari J."/>
            <person name="Douillard F.P."/>
            <person name="Paul Ross R."/>
            <person name="Yang R."/>
            <person name="Briner A.E."/>
            <person name="Felis G.E."/>
            <person name="de Vos W.M."/>
            <person name="Barrangou R."/>
            <person name="Klaenhammer T.R."/>
            <person name="Caufield P.W."/>
            <person name="Cui Y."/>
            <person name="Zhang H."/>
            <person name="O'Toole P.W."/>
        </authorList>
    </citation>
    <scope>NUCLEOTIDE SEQUENCE [LARGE SCALE GENOMIC DNA]</scope>
    <source>
        <strain evidence="4 5">DSM 23026</strain>
    </source>
</reference>
<dbReference type="Gene3D" id="3.40.50.510">
    <property type="entry name" value="Phosphotransferase system, mannose-type IIA component"/>
    <property type="match status" value="1"/>
</dbReference>